<protein>
    <submittedName>
        <fullName evidence="9">Carbohydrate ABC transporter permease</fullName>
    </submittedName>
</protein>
<comment type="similarity">
    <text evidence="7">Belongs to the binding-protein-dependent transport system permease family.</text>
</comment>
<feature type="transmembrane region" description="Helical" evidence="7">
    <location>
        <begin position="67"/>
        <end position="91"/>
    </location>
</feature>
<feature type="transmembrane region" description="Helical" evidence="7">
    <location>
        <begin position="236"/>
        <end position="257"/>
    </location>
</feature>
<feature type="transmembrane region" description="Helical" evidence="7">
    <location>
        <begin position="103"/>
        <end position="127"/>
    </location>
</feature>
<evidence type="ECO:0000256" key="5">
    <source>
        <dbReference type="ARBA" id="ARBA00022989"/>
    </source>
</evidence>
<dbReference type="PROSITE" id="PS50928">
    <property type="entry name" value="ABC_TM1"/>
    <property type="match status" value="1"/>
</dbReference>
<comment type="subcellular location">
    <subcellularLocation>
        <location evidence="1 7">Cell membrane</location>
        <topology evidence="1 7">Multi-pass membrane protein</topology>
    </subcellularLocation>
</comment>
<keyword evidence="2 7" id="KW-0813">Transport</keyword>
<evidence type="ECO:0000313" key="10">
    <source>
        <dbReference type="Proteomes" id="UP001523565"/>
    </source>
</evidence>
<keyword evidence="5 7" id="KW-1133">Transmembrane helix</keyword>
<dbReference type="EMBL" id="JAMZFV010000002">
    <property type="protein sequence ID" value="MCP1109096.1"/>
    <property type="molecule type" value="Genomic_DNA"/>
</dbReference>
<evidence type="ECO:0000256" key="2">
    <source>
        <dbReference type="ARBA" id="ARBA00022448"/>
    </source>
</evidence>
<name>A0ABT1EHC8_9FIRM</name>
<keyword evidence="3" id="KW-1003">Cell membrane</keyword>
<dbReference type="CDD" id="cd06261">
    <property type="entry name" value="TM_PBP2"/>
    <property type="match status" value="1"/>
</dbReference>
<organism evidence="9 10">
    <name type="scientific">Ohessyouella blattaphilus</name>
    <dbReference type="NCBI Taxonomy" id="2949333"/>
    <lineage>
        <taxon>Bacteria</taxon>
        <taxon>Bacillati</taxon>
        <taxon>Bacillota</taxon>
        <taxon>Clostridia</taxon>
        <taxon>Lachnospirales</taxon>
        <taxon>Lachnospiraceae</taxon>
        <taxon>Ohessyouella</taxon>
    </lineage>
</organism>
<gene>
    <name evidence="9" type="ORF">NK118_02410</name>
</gene>
<keyword evidence="4 7" id="KW-0812">Transmembrane</keyword>
<feature type="domain" description="ABC transmembrane type-1" evidence="8">
    <location>
        <begin position="68"/>
        <end position="257"/>
    </location>
</feature>
<evidence type="ECO:0000256" key="4">
    <source>
        <dbReference type="ARBA" id="ARBA00022692"/>
    </source>
</evidence>
<evidence type="ECO:0000256" key="3">
    <source>
        <dbReference type="ARBA" id="ARBA00022475"/>
    </source>
</evidence>
<evidence type="ECO:0000256" key="6">
    <source>
        <dbReference type="ARBA" id="ARBA00023136"/>
    </source>
</evidence>
<comment type="caution">
    <text evidence="9">The sequence shown here is derived from an EMBL/GenBank/DDBJ whole genome shotgun (WGS) entry which is preliminary data.</text>
</comment>
<dbReference type="Pfam" id="PF00528">
    <property type="entry name" value="BPD_transp_1"/>
    <property type="match status" value="1"/>
</dbReference>
<feature type="transmembrane region" description="Helical" evidence="7">
    <location>
        <begin position="7"/>
        <end position="29"/>
    </location>
</feature>
<dbReference type="Gene3D" id="1.10.3720.10">
    <property type="entry name" value="MetI-like"/>
    <property type="match status" value="1"/>
</dbReference>
<dbReference type="SUPFAM" id="SSF161098">
    <property type="entry name" value="MetI-like"/>
    <property type="match status" value="1"/>
</dbReference>
<dbReference type="RefSeq" id="WP_262068003.1">
    <property type="nucleotide sequence ID" value="NZ_JAMXOC010000002.1"/>
</dbReference>
<evidence type="ECO:0000256" key="1">
    <source>
        <dbReference type="ARBA" id="ARBA00004651"/>
    </source>
</evidence>
<reference evidence="9 10" key="1">
    <citation type="journal article" date="2022" name="Genome Biol. Evol.">
        <title>Host diet, physiology and behaviors set the stage for Lachnospiraceae cladogenesis.</title>
        <authorList>
            <person name="Vera-Ponce De Leon A."/>
            <person name="Schneider M."/>
            <person name="Jahnes B.C."/>
            <person name="Sadowski V."/>
            <person name="Camuy-Velez L.A."/>
            <person name="Duan J."/>
            <person name="Sabree Z.L."/>
        </authorList>
    </citation>
    <scope>NUCLEOTIDE SEQUENCE [LARGE SCALE GENOMIC DNA]</scope>
    <source>
        <strain evidence="9 10">PAL227</strain>
    </source>
</reference>
<evidence type="ECO:0000313" key="9">
    <source>
        <dbReference type="EMBL" id="MCP1109096.1"/>
    </source>
</evidence>
<feature type="transmembrane region" description="Helical" evidence="7">
    <location>
        <begin position="178"/>
        <end position="203"/>
    </location>
</feature>
<dbReference type="InterPro" id="IPR000515">
    <property type="entry name" value="MetI-like"/>
</dbReference>
<dbReference type="PANTHER" id="PTHR43744">
    <property type="entry name" value="ABC TRANSPORTER PERMEASE PROTEIN MG189-RELATED-RELATED"/>
    <property type="match status" value="1"/>
</dbReference>
<dbReference type="InterPro" id="IPR035906">
    <property type="entry name" value="MetI-like_sf"/>
</dbReference>
<accession>A0ABT1EHC8</accession>
<feature type="transmembrane region" description="Helical" evidence="7">
    <location>
        <begin position="139"/>
        <end position="157"/>
    </location>
</feature>
<dbReference type="Proteomes" id="UP001523565">
    <property type="component" value="Unassembled WGS sequence"/>
</dbReference>
<evidence type="ECO:0000259" key="8">
    <source>
        <dbReference type="PROSITE" id="PS50928"/>
    </source>
</evidence>
<proteinExistence type="inferred from homology"/>
<sequence length="272" mass="30259">MKTRNKAITHLLLLLGVGITAFPFLWMVLTSFKTKGETMQIPPTVLPQTFTTEAYSTIMETIPFAQVFMNTLLSTVITVLFQVAICTLAAYAFARLQFPGKNLLFILVLSILMVPGQIFLMPQYLIIQKLGLLDTLPALFLPNLFSAFGTFLMRQFFMSLPKELEEAALLDGANRFQIFGRVMLPLVKPGIVSLVIFTAKFAWNDFMWPMIVNSSLKKMTLGPALSSLQGQYTTNFPAQMAGAVLAVIPLIVLFFIFQKQFIEGVAHTGVKG</sequence>
<evidence type="ECO:0000256" key="7">
    <source>
        <dbReference type="RuleBase" id="RU363032"/>
    </source>
</evidence>
<keyword evidence="10" id="KW-1185">Reference proteome</keyword>
<keyword evidence="6 7" id="KW-0472">Membrane</keyword>
<dbReference type="PANTHER" id="PTHR43744:SF12">
    <property type="entry name" value="ABC TRANSPORTER PERMEASE PROTEIN MG189-RELATED"/>
    <property type="match status" value="1"/>
</dbReference>